<gene>
    <name evidence="6" type="ORF">HNR42_001411</name>
</gene>
<dbReference type="InterPro" id="IPR035919">
    <property type="entry name" value="EAL_sf"/>
</dbReference>
<evidence type="ECO:0000259" key="5">
    <source>
        <dbReference type="PROSITE" id="PS50887"/>
    </source>
</evidence>
<evidence type="ECO:0000259" key="4">
    <source>
        <dbReference type="PROSITE" id="PS50883"/>
    </source>
</evidence>
<feature type="domain" description="EAL" evidence="4">
    <location>
        <begin position="791"/>
        <end position="1042"/>
    </location>
</feature>
<feature type="transmembrane region" description="Helical" evidence="1">
    <location>
        <begin position="164"/>
        <end position="189"/>
    </location>
</feature>
<dbReference type="Gene3D" id="3.20.20.450">
    <property type="entry name" value="EAL domain"/>
    <property type="match status" value="1"/>
</dbReference>
<keyword evidence="7" id="KW-1185">Reference proteome</keyword>
<dbReference type="PANTHER" id="PTHR44757:SF2">
    <property type="entry name" value="BIOFILM ARCHITECTURE MAINTENANCE PROTEIN MBAA"/>
    <property type="match status" value="1"/>
</dbReference>
<dbReference type="SMART" id="SM00091">
    <property type="entry name" value="PAS"/>
    <property type="match status" value="1"/>
</dbReference>
<dbReference type="SMART" id="SM00086">
    <property type="entry name" value="PAC"/>
    <property type="match status" value="1"/>
</dbReference>
<dbReference type="InterPro" id="IPR052155">
    <property type="entry name" value="Biofilm_reg_signaling"/>
</dbReference>
<feature type="transmembrane region" description="Helical" evidence="1">
    <location>
        <begin position="201"/>
        <end position="222"/>
    </location>
</feature>
<dbReference type="InterPro" id="IPR035965">
    <property type="entry name" value="PAS-like_dom_sf"/>
</dbReference>
<feature type="transmembrane region" description="Helical" evidence="1">
    <location>
        <begin position="68"/>
        <end position="89"/>
    </location>
</feature>
<proteinExistence type="predicted"/>
<dbReference type="InterPro" id="IPR013656">
    <property type="entry name" value="PAS_4"/>
</dbReference>
<dbReference type="CDD" id="cd00130">
    <property type="entry name" value="PAS"/>
    <property type="match status" value="1"/>
</dbReference>
<dbReference type="SUPFAM" id="SSF55073">
    <property type="entry name" value="Nucleotide cyclase"/>
    <property type="match status" value="1"/>
</dbReference>
<dbReference type="NCBIfam" id="TIGR00254">
    <property type="entry name" value="GGDEF"/>
    <property type="match status" value="1"/>
</dbReference>
<dbReference type="Gene3D" id="3.30.450.40">
    <property type="match status" value="1"/>
</dbReference>
<dbReference type="Pfam" id="PF00563">
    <property type="entry name" value="EAL"/>
    <property type="match status" value="1"/>
</dbReference>
<feature type="transmembrane region" description="Helical" evidence="1">
    <location>
        <begin position="101"/>
        <end position="121"/>
    </location>
</feature>
<dbReference type="PROSITE" id="PS50883">
    <property type="entry name" value="EAL"/>
    <property type="match status" value="1"/>
</dbReference>
<name>A0A841I139_9DEIO</name>
<sequence>MALTRSKDFFLIVGLGAIVLLHAVWVASLPTPGEVRTIISNSLFLIACLLVALLALGTARAQEKQRRIWNRIAAGVIFWGVGTGIYFFLELTGIAAPFPSLADVFYLLLPVFFASAILRYPQEPFRRREQLNLLLEIAIVVITVGLLLWQGYYAEVVHQYHGQLFALMVSSAYPLSDLVLLSLLLLVGLRQPLEVPRREGYALGVGLLLFVAADNGYAYFTAQGSYVTGDPVDLLWMGGFFCFGLMAYLSGQRPGRASRSGAGEIWLAARVQGMLRALPYLAVLVCTVLLVVHSNGRHEQAMLQGCVLVIVLVLVRQALTLLENHTLNRSLQRAVEAEARTSAMLREREAGFRLMAENSSDLILRLSRRGRLLYASPAARDLLGYAPEELLGCSVLAALPRHARLEAVRTLQADADISVHCYPLRRADGREVWLEVTLRKIRDSQGQLLEYQGSARDVTVRKLHERLEVDRRDVLERIATAQPIAEVMAALTHLIGQQLPQAASAVWSVDEGHLCHLASSGLDPAARALLEGAPVRSPQLPAARAAASRNAVWGELAGGSCWSLPMLSENAKVLGVLDVYPSNPGEPSGNQLEVLRVAAQLGQVALEQEELRAQLAYQARFDQLTGLPNRLSLQDRLSGALLAADRSGQPSALLFVDLDRFKHINDTLGHAVGDALLCEVARRMSACVRPGDTVARMGGDEFVVILERLERPEQAAEVGHRIVARLAQAFKLDPHELYITASVGVSLYPRDASSAAELLRTADIAMYSAKQAGKNALRFFEASMNAELDAQQDLERQLHRAVERGEFELNYQPQFDLQTGELRAFEALLRWQHPRLGPVPPTRFIPVAEEGGMIVPIGCWVIDQACAQLRRWQDAGLQVRLAVNIAPLQFAHGDFVSSVEAALARYGLEGSFLELELNESALMTDLEASARQLAALRALGVSVAVDDFGTGYSSLAYLERLPVNTLKIDRLFVDAMRNNQGTLVASIIALAHAMKLQVVAEGIEGADQLEALRRIGCDLGQGYHLALPLRADEATAGLLERAPVSG</sequence>
<dbReference type="InterPro" id="IPR001633">
    <property type="entry name" value="EAL_dom"/>
</dbReference>
<comment type="caution">
    <text evidence="6">The sequence shown here is derived from an EMBL/GenBank/DDBJ whole genome shotgun (WGS) entry which is preliminary data.</text>
</comment>
<evidence type="ECO:0000313" key="6">
    <source>
        <dbReference type="EMBL" id="MBB6097988.1"/>
    </source>
</evidence>
<keyword evidence="1" id="KW-0812">Transmembrane</keyword>
<dbReference type="SMART" id="SM00065">
    <property type="entry name" value="GAF"/>
    <property type="match status" value="1"/>
</dbReference>
<dbReference type="InterPro" id="IPR000700">
    <property type="entry name" value="PAS-assoc_C"/>
</dbReference>
<dbReference type="FunFam" id="3.30.70.270:FF:000001">
    <property type="entry name" value="Diguanylate cyclase domain protein"/>
    <property type="match status" value="1"/>
</dbReference>
<protein>
    <submittedName>
        <fullName evidence="6">Diguanylate cyclase (GGDEF)-like protein/PAS domain S-box-containing protein</fullName>
    </submittedName>
</protein>
<reference evidence="6 7" key="1">
    <citation type="submission" date="2020-08" db="EMBL/GenBank/DDBJ databases">
        <title>Genomic Encyclopedia of Type Strains, Phase IV (KMG-IV): sequencing the most valuable type-strain genomes for metagenomic binning, comparative biology and taxonomic classification.</title>
        <authorList>
            <person name="Goeker M."/>
        </authorList>
    </citation>
    <scope>NUCLEOTIDE SEQUENCE [LARGE SCALE GENOMIC DNA]</scope>
    <source>
        <strain evidence="6 7">DSM 21458</strain>
    </source>
</reference>
<dbReference type="InterPro" id="IPR000014">
    <property type="entry name" value="PAS"/>
</dbReference>
<accession>A0A841I139</accession>
<dbReference type="SUPFAM" id="SSF55785">
    <property type="entry name" value="PYP-like sensor domain (PAS domain)"/>
    <property type="match status" value="1"/>
</dbReference>
<dbReference type="InterPro" id="IPR001610">
    <property type="entry name" value="PAC"/>
</dbReference>
<dbReference type="Gene3D" id="3.30.450.20">
    <property type="entry name" value="PAS domain"/>
    <property type="match status" value="1"/>
</dbReference>
<keyword evidence="1" id="KW-1133">Transmembrane helix</keyword>
<dbReference type="InterPro" id="IPR003018">
    <property type="entry name" value="GAF"/>
</dbReference>
<dbReference type="NCBIfam" id="TIGR00229">
    <property type="entry name" value="sensory_box"/>
    <property type="match status" value="1"/>
</dbReference>
<dbReference type="InterPro" id="IPR043128">
    <property type="entry name" value="Rev_trsase/Diguanyl_cyclase"/>
</dbReference>
<dbReference type="PANTHER" id="PTHR44757">
    <property type="entry name" value="DIGUANYLATE CYCLASE DGCP"/>
    <property type="match status" value="1"/>
</dbReference>
<dbReference type="RefSeq" id="WP_183985954.1">
    <property type="nucleotide sequence ID" value="NZ_JACHHG010000004.1"/>
</dbReference>
<evidence type="ECO:0000313" key="7">
    <source>
        <dbReference type="Proteomes" id="UP000569951"/>
    </source>
</evidence>
<dbReference type="Pfam" id="PF00990">
    <property type="entry name" value="GGDEF"/>
    <property type="match status" value="1"/>
</dbReference>
<dbReference type="InterPro" id="IPR000160">
    <property type="entry name" value="GGDEF_dom"/>
</dbReference>
<feature type="transmembrane region" description="Helical" evidence="1">
    <location>
        <begin position="234"/>
        <end position="251"/>
    </location>
</feature>
<dbReference type="CDD" id="cd01948">
    <property type="entry name" value="EAL"/>
    <property type="match status" value="1"/>
</dbReference>
<dbReference type="PROSITE" id="PS50112">
    <property type="entry name" value="PAS"/>
    <property type="match status" value="1"/>
</dbReference>
<dbReference type="SMART" id="SM00267">
    <property type="entry name" value="GGDEF"/>
    <property type="match status" value="1"/>
</dbReference>
<feature type="domain" description="GGDEF" evidence="5">
    <location>
        <begin position="649"/>
        <end position="782"/>
    </location>
</feature>
<dbReference type="Pfam" id="PF08448">
    <property type="entry name" value="PAS_4"/>
    <property type="match status" value="1"/>
</dbReference>
<dbReference type="InterPro" id="IPR029016">
    <property type="entry name" value="GAF-like_dom_sf"/>
</dbReference>
<dbReference type="EMBL" id="JACHHG010000004">
    <property type="protein sequence ID" value="MBB6097988.1"/>
    <property type="molecule type" value="Genomic_DNA"/>
</dbReference>
<evidence type="ECO:0000259" key="3">
    <source>
        <dbReference type="PROSITE" id="PS50113"/>
    </source>
</evidence>
<feature type="transmembrane region" description="Helical" evidence="1">
    <location>
        <begin position="38"/>
        <end position="56"/>
    </location>
</feature>
<dbReference type="PROSITE" id="PS50887">
    <property type="entry name" value="GGDEF"/>
    <property type="match status" value="1"/>
</dbReference>
<dbReference type="InterPro" id="IPR029787">
    <property type="entry name" value="Nucleotide_cyclase"/>
</dbReference>
<dbReference type="SMART" id="SM00052">
    <property type="entry name" value="EAL"/>
    <property type="match status" value="1"/>
</dbReference>
<feature type="transmembrane region" description="Helical" evidence="1">
    <location>
        <begin position="277"/>
        <end position="295"/>
    </location>
</feature>
<dbReference type="SUPFAM" id="SSF55781">
    <property type="entry name" value="GAF domain-like"/>
    <property type="match status" value="1"/>
</dbReference>
<keyword evidence="1" id="KW-0472">Membrane</keyword>
<dbReference type="PROSITE" id="PS50113">
    <property type="entry name" value="PAC"/>
    <property type="match status" value="1"/>
</dbReference>
<dbReference type="AlphaFoldDB" id="A0A841I139"/>
<dbReference type="Gene3D" id="3.30.70.270">
    <property type="match status" value="1"/>
</dbReference>
<dbReference type="Proteomes" id="UP000569951">
    <property type="component" value="Unassembled WGS sequence"/>
</dbReference>
<dbReference type="CDD" id="cd01949">
    <property type="entry name" value="GGDEF"/>
    <property type="match status" value="1"/>
</dbReference>
<evidence type="ECO:0000256" key="1">
    <source>
        <dbReference type="SAM" id="Phobius"/>
    </source>
</evidence>
<feature type="domain" description="PAC" evidence="3">
    <location>
        <begin position="418"/>
        <end position="470"/>
    </location>
</feature>
<feature type="transmembrane region" description="Helical" evidence="1">
    <location>
        <begin position="133"/>
        <end position="152"/>
    </location>
</feature>
<organism evidence="6 7">
    <name type="scientific">Deinobacterium chartae</name>
    <dbReference type="NCBI Taxonomy" id="521158"/>
    <lineage>
        <taxon>Bacteria</taxon>
        <taxon>Thermotogati</taxon>
        <taxon>Deinococcota</taxon>
        <taxon>Deinococci</taxon>
        <taxon>Deinococcales</taxon>
        <taxon>Deinococcaceae</taxon>
        <taxon>Deinobacterium</taxon>
    </lineage>
</organism>
<dbReference type="Pfam" id="PF13185">
    <property type="entry name" value="GAF_2"/>
    <property type="match status" value="1"/>
</dbReference>
<feature type="domain" description="PAS" evidence="2">
    <location>
        <begin position="348"/>
        <end position="392"/>
    </location>
</feature>
<dbReference type="SUPFAM" id="SSF141868">
    <property type="entry name" value="EAL domain-like"/>
    <property type="match status" value="1"/>
</dbReference>
<evidence type="ECO:0000259" key="2">
    <source>
        <dbReference type="PROSITE" id="PS50112"/>
    </source>
</evidence>